<feature type="active site" description="Charge relay system; for autoendoproteolytic cleavage activity" evidence="12">
    <location>
        <position position="338"/>
    </location>
</feature>
<evidence type="ECO:0000256" key="12">
    <source>
        <dbReference type="HAMAP-Rule" id="MF_03208"/>
    </source>
</evidence>
<dbReference type="PANTHER" id="PTHR10067:SF6">
    <property type="entry name" value="PHOSPHATIDYLSERINE DECARBOXYLASE PROENZYME, MITOCHONDRIAL"/>
    <property type="match status" value="1"/>
</dbReference>
<evidence type="ECO:0000256" key="11">
    <source>
        <dbReference type="ARBA" id="ARBA00023317"/>
    </source>
</evidence>
<keyword evidence="15" id="KW-1185">Reference proteome</keyword>
<dbReference type="HAMAP" id="MF_03208">
    <property type="entry name" value="PS_decarb_PSD_B_type1_euk"/>
    <property type="match status" value="1"/>
</dbReference>
<comment type="pathway">
    <text evidence="12">Phospholipid metabolism; phosphatidylethanolamine biosynthesis; phosphatidylethanolamine from CDP-diacylglycerol: step 2/2.</text>
</comment>
<evidence type="ECO:0000256" key="4">
    <source>
        <dbReference type="ARBA" id="ARBA00022793"/>
    </source>
</evidence>
<organism evidence="14 15">
    <name type="scientific">Tulasnella calospora MUT 4182</name>
    <dbReference type="NCBI Taxonomy" id="1051891"/>
    <lineage>
        <taxon>Eukaryota</taxon>
        <taxon>Fungi</taxon>
        <taxon>Dikarya</taxon>
        <taxon>Basidiomycota</taxon>
        <taxon>Agaricomycotina</taxon>
        <taxon>Agaricomycetes</taxon>
        <taxon>Cantharellales</taxon>
        <taxon>Tulasnellaceae</taxon>
        <taxon>Tulasnella</taxon>
    </lineage>
</organism>
<evidence type="ECO:0000256" key="7">
    <source>
        <dbReference type="ARBA" id="ARBA00023136"/>
    </source>
</evidence>
<feature type="chain" id="PRO_5023421040" description="Phosphatidylserine decarboxylase 1 beta chain" evidence="12">
    <location>
        <begin position="1"/>
        <end position="453"/>
    </location>
</feature>
<comment type="catalytic activity">
    <reaction evidence="12">
        <text>a 1,2-diacyl-sn-glycero-3-phospho-L-serine + H(+) = a 1,2-diacyl-sn-glycero-3-phosphoethanolamine + CO2</text>
        <dbReference type="Rhea" id="RHEA:20828"/>
        <dbReference type="ChEBI" id="CHEBI:15378"/>
        <dbReference type="ChEBI" id="CHEBI:16526"/>
        <dbReference type="ChEBI" id="CHEBI:57262"/>
        <dbReference type="ChEBI" id="CHEBI:64612"/>
        <dbReference type="EC" id="4.1.1.65"/>
    </reaction>
</comment>
<dbReference type="EMBL" id="KN822947">
    <property type="protein sequence ID" value="KIO33694.1"/>
    <property type="molecule type" value="Genomic_DNA"/>
</dbReference>
<evidence type="ECO:0000256" key="8">
    <source>
        <dbReference type="ARBA" id="ARBA00023209"/>
    </source>
</evidence>
<keyword evidence="4 12" id="KW-0210">Decarboxylase</keyword>
<dbReference type="AlphaFoldDB" id="A0A0C3QXC5"/>
<evidence type="ECO:0000256" key="6">
    <source>
        <dbReference type="ARBA" id="ARBA00023098"/>
    </source>
</evidence>
<keyword evidence="5 12" id="KW-1133">Transmembrane helix</keyword>
<evidence type="ECO:0000313" key="14">
    <source>
        <dbReference type="EMBL" id="KIO33694.1"/>
    </source>
</evidence>
<evidence type="ECO:0000256" key="10">
    <source>
        <dbReference type="ARBA" id="ARBA00023264"/>
    </source>
</evidence>
<comment type="subunit">
    <text evidence="12">Heterodimer of a large membrane-associated beta subunit and a small pyruvoyl-containing alpha subunit.</text>
</comment>
<keyword evidence="9 12" id="KW-0456">Lyase</keyword>
<dbReference type="GO" id="GO:0004609">
    <property type="term" value="F:phosphatidylserine decarboxylase activity"/>
    <property type="evidence" value="ECO:0007669"/>
    <property type="project" value="UniProtKB-UniRule"/>
</dbReference>
<proteinExistence type="inferred from homology"/>
<keyword evidence="12" id="KW-0865">Zymogen</keyword>
<dbReference type="EC" id="4.1.1.65" evidence="12"/>
<comment type="PTM">
    <text evidence="12">Is synthesized initially as an inactive proenzyme. Formation of the active enzyme involves a self-maturation process in which the active site pyruvoyl group is generated from an internal serine residue via an autocatalytic post-translational modification. Two non-identical subunits are generated from the proenzyme in this reaction, and the pyruvate is formed at the N-terminus of the alpha chain, which is derived from the carboxyl end of the proenzyme. The autoendoproteolytic cleavage occurs by a canonical serine protease mechanism, in which the side chain hydroxyl group of the serine supplies its oxygen atom to form the C-terminus of the beta chain, while the remainder of the serine residue undergoes an oxidative deamination to produce ammonia and the pyruvoyl prosthetic group on the alpha chain. During this reaction, the Ser that is part of the protease active site of the proenzyme becomes the pyruvoyl prosthetic group, which constitutes an essential element of the active site of the mature decarboxylase.</text>
</comment>
<comment type="subcellular location">
    <molecule>Phosphatidylserine decarboxylase 1 beta chain</molecule>
    <subcellularLocation>
        <location evidence="12">Mitochondrion inner membrane</location>
        <topology evidence="12">Single-pass membrane protein</topology>
        <orientation evidence="12">Intermembrane side</orientation>
    </subcellularLocation>
</comment>
<evidence type="ECO:0000313" key="15">
    <source>
        <dbReference type="Proteomes" id="UP000054248"/>
    </source>
</evidence>
<sequence>MPNPSERGGNHCTVRSDDLFRPLVRARSPVSNAPVVLIPARVADAWNNTPTKWYPLPIGVGALLLAAVQFRKEQRKRNEPEVVTDGNGTVVKVKHPWQVNVLGALPLRNLSRLWGYLNSLELPVWARPTGYRLYAWVFGCNLNEIEPSDLRSYKSLGDFFYRGLKPGARPVANTALVSPADGTVIHFGVIDDHQIEQVKGVTYSVDALLGIPSSNPAHEVEFAARPTADVDDQEFASVNGIDYSLGQLLGHTALEDPEAEAMEEGTISRPDSPTGIKDVSTTPNDSVDHLQKTAEVAATLGSQSTPPLTRKATGRVKPGNQLYFTVIYLAPGDYHRFHSPTAWVVERRRHFAGELFSVSPFLVKRLANLFVLNERVALLGRWRYGFFGMVPVGATNVGSIKVNFDKKLRTNLPERPAPPSPGTYSEATYHSASALLRGQPLVAGQEMGGFCLGSTIVLVYEAPPNFQFNITPGQKVRVGQALGDVASN</sequence>
<reference evidence="14 15" key="1">
    <citation type="submission" date="2014-04" db="EMBL/GenBank/DDBJ databases">
        <authorList>
            <consortium name="DOE Joint Genome Institute"/>
            <person name="Kuo A."/>
            <person name="Girlanda M."/>
            <person name="Perotto S."/>
            <person name="Kohler A."/>
            <person name="Nagy L.G."/>
            <person name="Floudas D."/>
            <person name="Copeland A."/>
            <person name="Barry K.W."/>
            <person name="Cichocki N."/>
            <person name="Veneault-Fourrey C."/>
            <person name="LaButti K."/>
            <person name="Lindquist E.A."/>
            <person name="Lipzen A."/>
            <person name="Lundell T."/>
            <person name="Morin E."/>
            <person name="Murat C."/>
            <person name="Sun H."/>
            <person name="Tunlid A."/>
            <person name="Henrissat B."/>
            <person name="Grigoriev I.V."/>
            <person name="Hibbett D.S."/>
            <person name="Martin F."/>
            <person name="Nordberg H.P."/>
            <person name="Cantor M.N."/>
            <person name="Hua S.X."/>
        </authorList>
    </citation>
    <scope>NUCLEOTIDE SEQUENCE [LARGE SCALE GENOMIC DNA]</scope>
    <source>
        <strain evidence="14 15">MUT 4182</strain>
    </source>
</reference>
<dbReference type="InterPro" id="IPR003817">
    <property type="entry name" value="PS_Dcarbxylase"/>
</dbReference>
<dbReference type="GO" id="GO:0016540">
    <property type="term" value="P:protein autoprocessing"/>
    <property type="evidence" value="ECO:0007669"/>
    <property type="project" value="UniProtKB-UniRule"/>
</dbReference>
<dbReference type="PANTHER" id="PTHR10067">
    <property type="entry name" value="PHOSPHATIDYLSERINE DECARBOXYLASE"/>
    <property type="match status" value="1"/>
</dbReference>
<dbReference type="Pfam" id="PF02666">
    <property type="entry name" value="PS_Dcarbxylase"/>
    <property type="match status" value="2"/>
</dbReference>
<evidence type="ECO:0000256" key="13">
    <source>
        <dbReference type="SAM" id="MobiDB-lite"/>
    </source>
</evidence>
<keyword evidence="3 12" id="KW-0812">Transmembrane</keyword>
<evidence type="ECO:0000256" key="3">
    <source>
        <dbReference type="ARBA" id="ARBA00022692"/>
    </source>
</evidence>
<keyword evidence="2 12" id="KW-0444">Lipid biosynthesis</keyword>
<comment type="subcellular location">
    <molecule>Phosphatidylserine decarboxylase 1 alpha chain</molecule>
    <subcellularLocation>
        <location evidence="12">Mitochondrion inner membrane</location>
        <topology evidence="12">Peripheral membrane protein</topology>
        <orientation evidence="12">Intermembrane side</orientation>
    </subcellularLocation>
    <text evidence="12">Anchored to the mitochondrial inner membrane through its interaction with the integral membrane beta chain.</text>
</comment>
<accession>A0A0C3QXC5</accession>
<feature type="active site" description="Charge relay system; for autoendoproteolytic cleavage activity" evidence="12">
    <location>
        <position position="181"/>
    </location>
</feature>
<evidence type="ECO:0000256" key="5">
    <source>
        <dbReference type="ARBA" id="ARBA00022989"/>
    </source>
</evidence>
<keyword evidence="6 12" id="KW-0443">Lipid metabolism</keyword>
<evidence type="ECO:0000256" key="9">
    <source>
        <dbReference type="ARBA" id="ARBA00023239"/>
    </source>
</evidence>
<dbReference type="HOGENOM" id="CLU_029061_1_1_1"/>
<keyword evidence="7 12" id="KW-0472">Membrane</keyword>
<dbReference type="STRING" id="1051891.A0A0C3QXC5"/>
<keyword evidence="10 12" id="KW-1208">Phospholipid metabolism</keyword>
<feature type="active site" description="Charge relay system; for autoendoproteolytic cleavage activity" evidence="12">
    <location>
        <position position="454"/>
    </location>
</feature>
<feature type="topological domain" description="Mitochondrial matrix" evidence="12">
    <location>
        <begin position="1"/>
        <end position="53"/>
    </location>
</feature>
<dbReference type="GO" id="GO:0005743">
    <property type="term" value="C:mitochondrial inner membrane"/>
    <property type="evidence" value="ECO:0007669"/>
    <property type="project" value="UniProtKB-SubCell"/>
</dbReference>
<gene>
    <name evidence="12" type="primary">PSD1</name>
    <name evidence="14" type="ORF">M407DRAFT_65443</name>
</gene>
<keyword evidence="11 12" id="KW-0670">Pyruvate</keyword>
<feature type="region of interest" description="Disordered" evidence="13">
    <location>
        <begin position="262"/>
        <end position="285"/>
    </location>
</feature>
<comment type="function">
    <text evidence="12">Catalyzes the formation of phosphatidylethanolamine (PtdEtn) from phosphatidylserine (PtdSer). Plays a central role in phospholipid metabolism and in the interorganelle trafficking of phosphatidylserine.</text>
</comment>
<name>A0A0C3QXC5_9AGAM</name>
<feature type="topological domain" description="Mitochondrial intermembrane" evidence="12">
    <location>
        <begin position="73"/>
        <end position="488"/>
    </location>
</feature>
<feature type="chain" id="PRO_5023421042" description="Phosphatidylserine decarboxylase 1 alpha chain" evidence="12">
    <location>
        <begin position="454"/>
        <end position="488"/>
    </location>
</feature>
<dbReference type="NCBIfam" id="TIGR00163">
    <property type="entry name" value="PS_decarb"/>
    <property type="match status" value="1"/>
</dbReference>
<comment type="cofactor">
    <cofactor evidence="12">
        <name>pyruvate</name>
        <dbReference type="ChEBI" id="CHEBI:15361"/>
    </cofactor>
    <text evidence="12">Binds 1 pyruvoyl group covalently per subunit.</text>
</comment>
<dbReference type="UniPathway" id="UPA00558">
    <property type="reaction ID" value="UER00616"/>
</dbReference>
<dbReference type="GO" id="GO:0006646">
    <property type="term" value="P:phosphatidylethanolamine biosynthetic process"/>
    <property type="evidence" value="ECO:0007669"/>
    <property type="project" value="UniProtKB-UniRule"/>
</dbReference>
<feature type="site" description="Cleavage (non-hydrolytic); by autocatalysis" evidence="12">
    <location>
        <begin position="453"/>
        <end position="454"/>
    </location>
</feature>
<reference evidence="15" key="2">
    <citation type="submission" date="2015-01" db="EMBL/GenBank/DDBJ databases">
        <title>Evolutionary Origins and Diversification of the Mycorrhizal Mutualists.</title>
        <authorList>
            <consortium name="DOE Joint Genome Institute"/>
            <consortium name="Mycorrhizal Genomics Consortium"/>
            <person name="Kohler A."/>
            <person name="Kuo A."/>
            <person name="Nagy L.G."/>
            <person name="Floudas D."/>
            <person name="Copeland A."/>
            <person name="Barry K.W."/>
            <person name="Cichocki N."/>
            <person name="Veneault-Fourrey C."/>
            <person name="LaButti K."/>
            <person name="Lindquist E.A."/>
            <person name="Lipzen A."/>
            <person name="Lundell T."/>
            <person name="Morin E."/>
            <person name="Murat C."/>
            <person name="Riley R."/>
            <person name="Ohm R."/>
            <person name="Sun H."/>
            <person name="Tunlid A."/>
            <person name="Henrissat B."/>
            <person name="Grigoriev I.V."/>
            <person name="Hibbett D.S."/>
            <person name="Martin F."/>
        </authorList>
    </citation>
    <scope>NUCLEOTIDE SEQUENCE [LARGE SCALE GENOMIC DNA]</scope>
    <source>
        <strain evidence="15">MUT 4182</strain>
    </source>
</reference>
<keyword evidence="12" id="KW-0496">Mitochondrion</keyword>
<keyword evidence="12" id="KW-0999">Mitochondrion inner membrane</keyword>
<comment type="pathway">
    <text evidence="1">Lipid metabolism.</text>
</comment>
<dbReference type="Proteomes" id="UP000054248">
    <property type="component" value="Unassembled WGS sequence"/>
</dbReference>
<keyword evidence="8 12" id="KW-0594">Phospholipid biosynthesis</keyword>
<dbReference type="OrthoDB" id="4330at2759"/>
<comment type="similarity">
    <text evidence="12">Belongs to the phosphatidylserine decarboxylase family. PSD-B subfamily. Eukaryotic type I sub-subfamily.</text>
</comment>
<feature type="active site" description="Schiff-base intermediate with substrate; via pyruvic acid; for decarboxylase activity" evidence="12">
    <location>
        <position position="454"/>
    </location>
</feature>
<dbReference type="InterPro" id="IPR033177">
    <property type="entry name" value="PSD-B"/>
</dbReference>
<dbReference type="InterPro" id="IPR033661">
    <property type="entry name" value="PSD_type1_euk"/>
</dbReference>
<evidence type="ECO:0000256" key="1">
    <source>
        <dbReference type="ARBA" id="ARBA00005189"/>
    </source>
</evidence>
<feature type="modified residue" description="Pyruvic acid (Ser); by autocatalysis" evidence="12">
    <location>
        <position position="454"/>
    </location>
</feature>
<evidence type="ECO:0000256" key="2">
    <source>
        <dbReference type="ARBA" id="ARBA00022516"/>
    </source>
</evidence>
<protein>
    <recommendedName>
        <fullName evidence="12">Phosphatidylserine decarboxylase proenzyme 1, mitochondrial</fullName>
        <ecNumber evidence="12">4.1.1.65</ecNumber>
    </recommendedName>
    <component>
        <recommendedName>
            <fullName evidence="12">Phosphatidylserine decarboxylase 1 beta chain</fullName>
        </recommendedName>
    </component>
    <component>
        <recommendedName>
            <fullName evidence="12">Phosphatidylserine decarboxylase 1 alpha chain</fullName>
        </recommendedName>
    </component>
</protein>